<name>A0AAV3Y3V0_9GAST</name>
<organism evidence="1 2">
    <name type="scientific">Plakobranchus ocellatus</name>
    <dbReference type="NCBI Taxonomy" id="259542"/>
    <lineage>
        <taxon>Eukaryota</taxon>
        <taxon>Metazoa</taxon>
        <taxon>Spiralia</taxon>
        <taxon>Lophotrochozoa</taxon>
        <taxon>Mollusca</taxon>
        <taxon>Gastropoda</taxon>
        <taxon>Heterobranchia</taxon>
        <taxon>Euthyneura</taxon>
        <taxon>Panpulmonata</taxon>
        <taxon>Sacoglossa</taxon>
        <taxon>Placobranchoidea</taxon>
        <taxon>Plakobranchidae</taxon>
        <taxon>Plakobranchus</taxon>
    </lineage>
</organism>
<accession>A0AAV3Y3V0</accession>
<sequence>MSSFRNRFNRVSFNSNVQYRCHCFGTDQQSQLQLKRPTQMSLFWNRFNRVSFNSNVQHRCRCFGIVSTSQFQLKGPTQMSLFAIVRTEAVFTRVSAAMALLRKHVDRANLRSNFPD</sequence>
<dbReference type="EMBL" id="BLXT01000429">
    <property type="protein sequence ID" value="GFN76882.1"/>
    <property type="molecule type" value="Genomic_DNA"/>
</dbReference>
<reference evidence="1 2" key="1">
    <citation type="journal article" date="2021" name="Elife">
        <title>Chloroplast acquisition without the gene transfer in kleptoplastic sea slugs, Plakobranchus ocellatus.</title>
        <authorList>
            <person name="Maeda T."/>
            <person name="Takahashi S."/>
            <person name="Yoshida T."/>
            <person name="Shimamura S."/>
            <person name="Takaki Y."/>
            <person name="Nagai Y."/>
            <person name="Toyoda A."/>
            <person name="Suzuki Y."/>
            <person name="Arimoto A."/>
            <person name="Ishii H."/>
            <person name="Satoh N."/>
            <person name="Nishiyama T."/>
            <person name="Hasebe M."/>
            <person name="Maruyama T."/>
            <person name="Minagawa J."/>
            <person name="Obokata J."/>
            <person name="Shigenobu S."/>
        </authorList>
    </citation>
    <scope>NUCLEOTIDE SEQUENCE [LARGE SCALE GENOMIC DNA]</scope>
</reference>
<dbReference type="AlphaFoldDB" id="A0AAV3Y3V0"/>
<proteinExistence type="predicted"/>
<protein>
    <submittedName>
        <fullName evidence="1">Uncharacterized protein</fullName>
    </submittedName>
</protein>
<evidence type="ECO:0000313" key="1">
    <source>
        <dbReference type="EMBL" id="GFN76882.1"/>
    </source>
</evidence>
<dbReference type="Proteomes" id="UP000735302">
    <property type="component" value="Unassembled WGS sequence"/>
</dbReference>
<comment type="caution">
    <text evidence="1">The sequence shown here is derived from an EMBL/GenBank/DDBJ whole genome shotgun (WGS) entry which is preliminary data.</text>
</comment>
<evidence type="ECO:0000313" key="2">
    <source>
        <dbReference type="Proteomes" id="UP000735302"/>
    </source>
</evidence>
<keyword evidence="2" id="KW-1185">Reference proteome</keyword>
<gene>
    <name evidence="1" type="ORF">PoB_000338800</name>
</gene>